<reference evidence="3 4" key="1">
    <citation type="submission" date="2017-05" db="EMBL/GenBank/DDBJ databases">
        <authorList>
            <person name="Varghese N."/>
            <person name="Submissions S."/>
        </authorList>
    </citation>
    <scope>NUCLEOTIDE SEQUENCE [LARGE SCALE GENOMIC DNA]</scope>
    <source>
        <strain evidence="3 4">DSM 29506</strain>
    </source>
</reference>
<dbReference type="SUPFAM" id="SSF51556">
    <property type="entry name" value="Metallo-dependent hydrolases"/>
    <property type="match status" value="1"/>
</dbReference>
<dbReference type="InterPro" id="IPR032466">
    <property type="entry name" value="Metal_Hydrolase"/>
</dbReference>
<organism evidence="3 4">
    <name type="scientific">Thalassovita litoralis</name>
    <dbReference type="NCBI Taxonomy" id="1010611"/>
    <lineage>
        <taxon>Bacteria</taxon>
        <taxon>Pseudomonadati</taxon>
        <taxon>Pseudomonadota</taxon>
        <taxon>Alphaproteobacteria</taxon>
        <taxon>Rhodobacterales</taxon>
        <taxon>Roseobacteraceae</taxon>
        <taxon>Thalassovita</taxon>
    </lineage>
</organism>
<gene>
    <name evidence="3" type="ORF">SAMN06265173_13615</name>
</gene>
<proteinExistence type="predicted"/>
<keyword evidence="3" id="KW-0378">Hydrolase</keyword>
<dbReference type="PANTHER" id="PTHR21240:SF28">
    <property type="entry name" value="ISO-OROTATE DECARBOXYLASE (EUROFUNG)"/>
    <property type="match status" value="1"/>
</dbReference>
<dbReference type="EMBL" id="FXTO01000036">
    <property type="protein sequence ID" value="SMO97388.1"/>
    <property type="molecule type" value="Genomic_DNA"/>
</dbReference>
<evidence type="ECO:0000313" key="4">
    <source>
        <dbReference type="Proteomes" id="UP000316030"/>
    </source>
</evidence>
<sequence>MPDIRITNCHIHTFTTRHIPVSYPYAWLRPLKLFPPLVRFLAWVLALIGQHPWAEKVRRLYDFQNEAAAPDQRSILKNLLPHYPSNTRFVVLPMDLSAIGHGVPPVPLRDQHDELAALSKDPELGRAVIPFATIDPRADPQGAELWRALDDLHFKGVKLYPRLGFAPDDPVLMQHVYPELERRGLPVMTHCSRGGVQGRYVDDYMADRFTAPRSYLPILRRHPNLRLCLAHFGGQYDWKSYVGAGPDYDKAENWQVQIRKMIGSGDYPGLWTDISYTLFHFEDYIPFLRLFLMADTPEADRLRRRTLFGSDFYMTRQEKLSERAVCFRLRNALGEEVFRQIAETNPRIWLGEAAEASLS</sequence>
<dbReference type="InterPro" id="IPR006680">
    <property type="entry name" value="Amidohydro-rel"/>
</dbReference>
<keyword evidence="4" id="KW-1185">Reference proteome</keyword>
<dbReference type="RefSeq" id="WP_142494697.1">
    <property type="nucleotide sequence ID" value="NZ_FXTO01000036.1"/>
</dbReference>
<name>A0A521FMI6_9RHOB</name>
<keyword evidence="1" id="KW-0456">Lyase</keyword>
<dbReference type="GO" id="GO:0005737">
    <property type="term" value="C:cytoplasm"/>
    <property type="evidence" value="ECO:0007669"/>
    <property type="project" value="TreeGrafter"/>
</dbReference>
<feature type="domain" description="Amidohydrolase-related" evidence="2">
    <location>
        <begin position="107"/>
        <end position="347"/>
    </location>
</feature>
<dbReference type="Pfam" id="PF04909">
    <property type="entry name" value="Amidohydro_2"/>
    <property type="match status" value="1"/>
</dbReference>
<dbReference type="OrthoDB" id="1407586at2"/>
<evidence type="ECO:0000256" key="1">
    <source>
        <dbReference type="ARBA" id="ARBA00023239"/>
    </source>
</evidence>
<protein>
    <submittedName>
        <fullName evidence="3">Amidohydrolase</fullName>
    </submittedName>
</protein>
<dbReference type="GO" id="GO:0016831">
    <property type="term" value="F:carboxy-lyase activity"/>
    <property type="evidence" value="ECO:0007669"/>
    <property type="project" value="InterPro"/>
</dbReference>
<accession>A0A521FMI6</accession>
<dbReference type="AlphaFoldDB" id="A0A521FMI6"/>
<evidence type="ECO:0000259" key="2">
    <source>
        <dbReference type="Pfam" id="PF04909"/>
    </source>
</evidence>
<dbReference type="GO" id="GO:0019748">
    <property type="term" value="P:secondary metabolic process"/>
    <property type="evidence" value="ECO:0007669"/>
    <property type="project" value="TreeGrafter"/>
</dbReference>
<dbReference type="Proteomes" id="UP000316030">
    <property type="component" value="Unassembled WGS sequence"/>
</dbReference>
<dbReference type="InterPro" id="IPR032465">
    <property type="entry name" value="ACMSD"/>
</dbReference>
<dbReference type="Gene3D" id="3.20.20.140">
    <property type="entry name" value="Metal-dependent hydrolases"/>
    <property type="match status" value="1"/>
</dbReference>
<evidence type="ECO:0000313" key="3">
    <source>
        <dbReference type="EMBL" id="SMO97388.1"/>
    </source>
</evidence>
<dbReference type="PANTHER" id="PTHR21240">
    <property type="entry name" value="2-AMINO-3-CARBOXYLMUCONATE-6-SEMIALDEHYDE DECARBOXYLASE"/>
    <property type="match status" value="1"/>
</dbReference>
<dbReference type="GO" id="GO:0016787">
    <property type="term" value="F:hydrolase activity"/>
    <property type="evidence" value="ECO:0007669"/>
    <property type="project" value="UniProtKB-KW"/>
</dbReference>